<name>A0A392QYK5_9FABA</name>
<dbReference type="InterPro" id="IPR046960">
    <property type="entry name" value="PPR_At4g14850-like_plant"/>
</dbReference>
<proteinExistence type="predicted"/>
<dbReference type="GO" id="GO:0003723">
    <property type="term" value="F:RNA binding"/>
    <property type="evidence" value="ECO:0007669"/>
    <property type="project" value="InterPro"/>
</dbReference>
<dbReference type="AlphaFoldDB" id="A0A392QYK5"/>
<feature type="non-terminal residue" evidence="3">
    <location>
        <position position="98"/>
    </location>
</feature>
<dbReference type="Pfam" id="PF13041">
    <property type="entry name" value="PPR_2"/>
    <property type="match status" value="1"/>
</dbReference>
<organism evidence="3 4">
    <name type="scientific">Trifolium medium</name>
    <dbReference type="NCBI Taxonomy" id="97028"/>
    <lineage>
        <taxon>Eukaryota</taxon>
        <taxon>Viridiplantae</taxon>
        <taxon>Streptophyta</taxon>
        <taxon>Embryophyta</taxon>
        <taxon>Tracheophyta</taxon>
        <taxon>Spermatophyta</taxon>
        <taxon>Magnoliopsida</taxon>
        <taxon>eudicotyledons</taxon>
        <taxon>Gunneridae</taxon>
        <taxon>Pentapetalae</taxon>
        <taxon>rosids</taxon>
        <taxon>fabids</taxon>
        <taxon>Fabales</taxon>
        <taxon>Fabaceae</taxon>
        <taxon>Papilionoideae</taxon>
        <taxon>50 kb inversion clade</taxon>
        <taxon>NPAAA clade</taxon>
        <taxon>Hologalegina</taxon>
        <taxon>IRL clade</taxon>
        <taxon>Trifolieae</taxon>
        <taxon>Trifolium</taxon>
    </lineage>
</organism>
<reference evidence="3 4" key="1">
    <citation type="journal article" date="2018" name="Front. Plant Sci.">
        <title>Red Clover (Trifolium pratense) and Zigzag Clover (T. medium) - A Picture of Genomic Similarities and Differences.</title>
        <authorList>
            <person name="Dluhosova J."/>
            <person name="Istvanek J."/>
            <person name="Nedelnik J."/>
            <person name="Repkova J."/>
        </authorList>
    </citation>
    <scope>NUCLEOTIDE SEQUENCE [LARGE SCALE GENOMIC DNA]</scope>
    <source>
        <strain evidence="4">cv. 10/8</strain>
        <tissue evidence="3">Leaf</tissue>
    </source>
</reference>
<feature type="repeat" description="PPR" evidence="2">
    <location>
        <begin position="22"/>
        <end position="56"/>
    </location>
</feature>
<evidence type="ECO:0000256" key="2">
    <source>
        <dbReference type="PROSITE-ProRule" id="PRU00708"/>
    </source>
</evidence>
<accession>A0A392QYK5</accession>
<dbReference type="PANTHER" id="PTHR47926">
    <property type="entry name" value="PENTATRICOPEPTIDE REPEAT-CONTAINING PROTEIN"/>
    <property type="match status" value="1"/>
</dbReference>
<dbReference type="Proteomes" id="UP000265520">
    <property type="component" value="Unassembled WGS sequence"/>
</dbReference>
<comment type="caution">
    <text evidence="3">The sequence shown here is derived from an EMBL/GenBank/DDBJ whole genome shotgun (WGS) entry which is preliminary data.</text>
</comment>
<dbReference type="GO" id="GO:0009451">
    <property type="term" value="P:RNA modification"/>
    <property type="evidence" value="ECO:0007669"/>
    <property type="project" value="InterPro"/>
</dbReference>
<evidence type="ECO:0000313" key="3">
    <source>
        <dbReference type="EMBL" id="MCI29388.1"/>
    </source>
</evidence>
<sequence length="98" mass="11236">MYAKCGKIDYASRFFELMPVRNIYSWNSMISGYARHGHGQQALKLFTRMKLHDQSPDHVTFVGVLSACSHVGLVDEGFKHFKSMVEVYGLPPRIEHFS</sequence>
<dbReference type="InterPro" id="IPR011990">
    <property type="entry name" value="TPR-like_helical_dom_sf"/>
</dbReference>
<evidence type="ECO:0000313" key="4">
    <source>
        <dbReference type="Proteomes" id="UP000265520"/>
    </source>
</evidence>
<dbReference type="Gene3D" id="1.25.40.10">
    <property type="entry name" value="Tetratricopeptide repeat domain"/>
    <property type="match status" value="1"/>
</dbReference>
<keyword evidence="4" id="KW-1185">Reference proteome</keyword>
<protein>
    <submittedName>
        <fullName evidence="3">Pentatricopeptide repeat-containing protein</fullName>
    </submittedName>
</protein>
<dbReference type="PROSITE" id="PS51375">
    <property type="entry name" value="PPR"/>
    <property type="match status" value="1"/>
</dbReference>
<dbReference type="FunFam" id="1.25.40.10:FF:000031">
    <property type="entry name" value="Pentatricopeptide repeat-containing protein mitochondrial"/>
    <property type="match status" value="1"/>
</dbReference>
<evidence type="ECO:0000256" key="1">
    <source>
        <dbReference type="ARBA" id="ARBA00022737"/>
    </source>
</evidence>
<keyword evidence="1" id="KW-0677">Repeat</keyword>
<dbReference type="NCBIfam" id="TIGR00756">
    <property type="entry name" value="PPR"/>
    <property type="match status" value="1"/>
</dbReference>
<dbReference type="InterPro" id="IPR002885">
    <property type="entry name" value="PPR_rpt"/>
</dbReference>
<dbReference type="PANTHER" id="PTHR47926:SF390">
    <property type="entry name" value="TETRATRICOPEPTIDE REPEAT-LIKE SUPERFAMILY PROTEIN"/>
    <property type="match status" value="1"/>
</dbReference>
<dbReference type="EMBL" id="LXQA010172173">
    <property type="protein sequence ID" value="MCI29388.1"/>
    <property type="molecule type" value="Genomic_DNA"/>
</dbReference>